<dbReference type="EMBL" id="JAHLFE010000084">
    <property type="protein sequence ID" value="MBU3844084.1"/>
    <property type="molecule type" value="Genomic_DNA"/>
</dbReference>
<reference evidence="4" key="2">
    <citation type="submission" date="2021-04" db="EMBL/GenBank/DDBJ databases">
        <authorList>
            <person name="Gilroy R."/>
        </authorList>
    </citation>
    <scope>NUCLEOTIDE SEQUENCE</scope>
    <source>
        <strain evidence="4">378</strain>
    </source>
</reference>
<dbReference type="Proteomes" id="UP000733611">
    <property type="component" value="Unassembled WGS sequence"/>
</dbReference>
<dbReference type="InterPro" id="IPR032589">
    <property type="entry name" value="DUF4910"/>
</dbReference>
<gene>
    <name evidence="4" type="ORF">H9847_04325</name>
</gene>
<feature type="domain" description="DUF4910" evidence="3">
    <location>
        <begin position="7"/>
        <end position="262"/>
    </location>
</feature>
<dbReference type="Gene3D" id="1.10.10.10">
    <property type="entry name" value="Winged helix-like DNA-binding domain superfamily/Winged helix DNA-binding domain"/>
    <property type="match status" value="1"/>
</dbReference>
<dbReference type="InterPro" id="IPR032610">
    <property type="entry name" value="DUF2172"/>
</dbReference>
<dbReference type="InterPro" id="IPR012353">
    <property type="entry name" value="UCP015244"/>
</dbReference>
<dbReference type="PIRSF" id="PIRSF015244">
    <property type="entry name" value="UCP015244"/>
    <property type="match status" value="1"/>
</dbReference>
<name>A0A948TFQ9_9GAMM</name>
<feature type="domain" description="DUF4910" evidence="3">
    <location>
        <begin position="328"/>
        <end position="398"/>
    </location>
</feature>
<comment type="caution">
    <text evidence="4">The sequence shown here is derived from an EMBL/GenBank/DDBJ whole genome shotgun (WGS) entry which is preliminary data.</text>
</comment>
<dbReference type="SUPFAM" id="SSF53187">
    <property type="entry name" value="Zn-dependent exopeptidases"/>
    <property type="match status" value="1"/>
</dbReference>
<evidence type="ECO:0000259" key="1">
    <source>
        <dbReference type="Pfam" id="PF09940"/>
    </source>
</evidence>
<dbReference type="Pfam" id="PF16254">
    <property type="entry name" value="DUF4910"/>
    <property type="match status" value="2"/>
</dbReference>
<dbReference type="AlphaFoldDB" id="A0A948TFQ9"/>
<protein>
    <submittedName>
        <fullName evidence="4">DUF4910 domain-containing protein</fullName>
    </submittedName>
</protein>
<evidence type="ECO:0000313" key="5">
    <source>
        <dbReference type="Proteomes" id="UP000733611"/>
    </source>
</evidence>
<sequence>MDSTELHNLYHELLPLCRSLTGQGYRDSLSILSRYLPFTRLHYHSGQEVLDWTVPPDWTLVRARLWALDANKDHETLVLDTQDNPLYALNFTEPFSGVLSRDELDSHLYSYPAVPDAIPYVTSYYKPRWGLCLTQNQRNELKAPFYRVEIEVVKSSDRPEDGVTVGEYDLPATVAPETAKTIFISTYLCHSCMLNNELSGPLVQLMLFEKLKAMPVRRFNYRFIINPETIGSICYLSDHSTELKEKLEYGLILTCLAAKHGAADTKLSFKLSRADWVSGLKGEKSPYAIDRFVRTCANGIPVVRSTGLDLSPEESAKHAYVRSLGEVHPYDLRGFTPNSGSDERQYCSASFNLPVVQASRTVYATYPEYHSSGDNERLFHLDSLFSSANQLFAFINYYELSAIHPIFRMGGGGEPQLGKRNLYPSLNSRTNLNMSNDAIMDGHNLLDLIRNELSLADGTISLFELAQYLQTPLSDVFAVYQLLADKGLLTCKH</sequence>
<dbReference type="InterPro" id="IPR032622">
    <property type="entry name" value="UCP01524_HTH"/>
</dbReference>
<evidence type="ECO:0000313" key="4">
    <source>
        <dbReference type="EMBL" id="MBU3844084.1"/>
    </source>
</evidence>
<feature type="domain" description="DUF2172" evidence="1">
    <location>
        <begin position="75"/>
        <end position="151"/>
    </location>
</feature>
<accession>A0A948TFQ9</accession>
<proteinExistence type="predicted"/>
<evidence type="ECO:0000259" key="2">
    <source>
        <dbReference type="Pfam" id="PF16221"/>
    </source>
</evidence>
<feature type="domain" description="UCP01524 winged helix-turn-helix" evidence="2">
    <location>
        <begin position="411"/>
        <end position="490"/>
    </location>
</feature>
<reference evidence="4" key="1">
    <citation type="journal article" date="2021" name="PeerJ">
        <title>Extensive microbial diversity within the chicken gut microbiome revealed by metagenomics and culture.</title>
        <authorList>
            <person name="Gilroy R."/>
            <person name="Ravi A."/>
            <person name="Getino M."/>
            <person name="Pursley I."/>
            <person name="Horton D.L."/>
            <person name="Alikhan N.F."/>
            <person name="Baker D."/>
            <person name="Gharbi K."/>
            <person name="Hall N."/>
            <person name="Watson M."/>
            <person name="Adriaenssens E.M."/>
            <person name="Foster-Nyarko E."/>
            <person name="Jarju S."/>
            <person name="Secka A."/>
            <person name="Antonio M."/>
            <person name="Oren A."/>
            <person name="Chaudhuri R.R."/>
            <person name="La Ragione R."/>
            <person name="Hildebrand F."/>
            <person name="Pallen M.J."/>
        </authorList>
    </citation>
    <scope>NUCLEOTIDE SEQUENCE</scope>
    <source>
        <strain evidence="4">378</strain>
    </source>
</reference>
<evidence type="ECO:0000259" key="3">
    <source>
        <dbReference type="Pfam" id="PF16254"/>
    </source>
</evidence>
<dbReference type="Pfam" id="PF09940">
    <property type="entry name" value="DUF2172"/>
    <property type="match status" value="1"/>
</dbReference>
<dbReference type="InterPro" id="IPR036388">
    <property type="entry name" value="WH-like_DNA-bd_sf"/>
</dbReference>
<dbReference type="Gene3D" id="3.40.630.10">
    <property type="entry name" value="Zn peptidases"/>
    <property type="match status" value="2"/>
</dbReference>
<organism evidence="4 5">
    <name type="scientific">Candidatus Anaerobiospirillum pullicola</name>
    <dbReference type="NCBI Taxonomy" id="2838451"/>
    <lineage>
        <taxon>Bacteria</taxon>
        <taxon>Pseudomonadati</taxon>
        <taxon>Pseudomonadota</taxon>
        <taxon>Gammaproteobacteria</taxon>
        <taxon>Aeromonadales</taxon>
        <taxon>Succinivibrionaceae</taxon>
        <taxon>Anaerobiospirillum</taxon>
    </lineage>
</organism>
<dbReference type="Pfam" id="PF16221">
    <property type="entry name" value="HTH_47"/>
    <property type="match status" value="1"/>
</dbReference>